<feature type="transmembrane region" description="Helical" evidence="6">
    <location>
        <begin position="246"/>
        <end position="264"/>
    </location>
</feature>
<dbReference type="PANTHER" id="PTHR23502:SF152">
    <property type="entry name" value="MAJOR FACILITATOR SUPERFAMILY (MFS) PROFILE DOMAIN-CONTAINING PROTEIN-RELATED"/>
    <property type="match status" value="1"/>
</dbReference>
<evidence type="ECO:0000313" key="9">
    <source>
        <dbReference type="Proteomes" id="UP000078576"/>
    </source>
</evidence>
<dbReference type="AlphaFoldDB" id="A0A194VAX3"/>
<accession>A0A194VAX3</accession>
<feature type="transmembrane region" description="Helical" evidence="6">
    <location>
        <begin position="131"/>
        <end position="152"/>
    </location>
</feature>
<evidence type="ECO:0000313" key="8">
    <source>
        <dbReference type="EMBL" id="KUI61018.1"/>
    </source>
</evidence>
<dbReference type="PANTHER" id="PTHR23502">
    <property type="entry name" value="MAJOR FACILITATOR SUPERFAMILY"/>
    <property type="match status" value="1"/>
</dbReference>
<gene>
    <name evidence="8" type="ORF">VP1G_08211</name>
</gene>
<feature type="transmembrane region" description="Helical" evidence="6">
    <location>
        <begin position="38"/>
        <end position="63"/>
    </location>
</feature>
<dbReference type="SUPFAM" id="SSF54001">
    <property type="entry name" value="Cysteine proteinases"/>
    <property type="match status" value="1"/>
</dbReference>
<feature type="transmembrane region" description="Helical" evidence="6">
    <location>
        <begin position="164"/>
        <end position="189"/>
    </location>
</feature>
<feature type="compositionally biased region" description="Low complexity" evidence="5">
    <location>
        <begin position="413"/>
        <end position="425"/>
    </location>
</feature>
<organism evidence="8 9">
    <name type="scientific">Cytospora mali</name>
    <name type="common">Apple Valsa canker fungus</name>
    <name type="synonym">Valsa mali</name>
    <dbReference type="NCBI Taxonomy" id="578113"/>
    <lineage>
        <taxon>Eukaryota</taxon>
        <taxon>Fungi</taxon>
        <taxon>Dikarya</taxon>
        <taxon>Ascomycota</taxon>
        <taxon>Pezizomycotina</taxon>
        <taxon>Sordariomycetes</taxon>
        <taxon>Sordariomycetidae</taxon>
        <taxon>Diaporthales</taxon>
        <taxon>Cytosporaceae</taxon>
        <taxon>Cytospora</taxon>
    </lineage>
</organism>
<dbReference type="Proteomes" id="UP000078576">
    <property type="component" value="Unassembled WGS sequence"/>
</dbReference>
<keyword evidence="3 6" id="KW-1133">Transmembrane helix</keyword>
<dbReference type="InterPro" id="IPR020846">
    <property type="entry name" value="MFS_dom"/>
</dbReference>
<evidence type="ECO:0000256" key="6">
    <source>
        <dbReference type="SAM" id="Phobius"/>
    </source>
</evidence>
<evidence type="ECO:0000256" key="2">
    <source>
        <dbReference type="ARBA" id="ARBA00022692"/>
    </source>
</evidence>
<dbReference type="Gene3D" id="1.20.1250.20">
    <property type="entry name" value="MFS general substrate transporter like domains"/>
    <property type="match status" value="1"/>
</dbReference>
<sequence length="534" mass="58450">MTLTASIFANNAVPLPGVTRVPTRDSPPHAHLSIGRKVMILITASWMSLGATFASTALFPANAEVAAEFNATTEVINYANAGLILAMAFASFIWNPLSRLIGRKVSYLLAALAFALFSIGAALSQTMGTFVAMRILSGFESCFFLVAGQAMVAESFDAVQRGTAVGFLMSGTTSGPAIGPLIGGIIVTFTHWRVIFWLQACMALAGMISTFIFVPWDTRPTMPTCTMVANEFNPSKVVRWLFKPNILLSNIACGCVSWMMYSILTPVRYLINPRFQLETPLMSGLFYLAPGAGFFLGTIGGGRWADLNVRRYIIKRGGKRIPEDRLHSGLVAFFVLMPCGALTYSWCLEYVVGGLALAIVSVFFSCLGLMIAFSSLNTYSAEVVPSSKRDIMAMVEYLASINKKEEQDEDASDAPGASPSSRGPYPSRPDPRDYRYKSSAEPEGHRVDLEKYCPPVYNQENMMSCTAYAVAAAFEFNFIKNGLPYFEPSRLFLWYHARAKMDVHDTVKKNIGSNIKDAIKSLNFKAHGVCAEND</sequence>
<name>A0A194VAX3_CYTMA</name>
<reference evidence="9" key="1">
    <citation type="submission" date="2014-12" db="EMBL/GenBank/DDBJ databases">
        <title>Genome Sequence of Valsa Canker Pathogens Uncovers a Specific Adaption of Colonization on Woody Bark.</title>
        <authorList>
            <person name="Yin Z."/>
            <person name="Liu H."/>
            <person name="Gao X."/>
            <person name="Li Z."/>
            <person name="Song N."/>
            <person name="Ke X."/>
            <person name="Dai Q."/>
            <person name="Wu Y."/>
            <person name="Sun Y."/>
            <person name="Xu J.-R."/>
            <person name="Kang Z.K."/>
            <person name="Wang L."/>
            <person name="Huang L."/>
        </authorList>
    </citation>
    <scope>NUCLEOTIDE SEQUENCE [LARGE SCALE GENOMIC DNA]</scope>
    <source>
        <strain evidence="9">SXYL134</strain>
    </source>
</reference>
<keyword evidence="9" id="KW-1185">Reference proteome</keyword>
<dbReference type="GO" id="GO:0005886">
    <property type="term" value="C:plasma membrane"/>
    <property type="evidence" value="ECO:0007669"/>
    <property type="project" value="TreeGrafter"/>
</dbReference>
<dbReference type="SUPFAM" id="SSF103473">
    <property type="entry name" value="MFS general substrate transporter"/>
    <property type="match status" value="1"/>
</dbReference>
<feature type="transmembrane region" description="Helical" evidence="6">
    <location>
        <begin position="106"/>
        <end position="125"/>
    </location>
</feature>
<evidence type="ECO:0000256" key="1">
    <source>
        <dbReference type="ARBA" id="ARBA00004141"/>
    </source>
</evidence>
<dbReference type="EMBL" id="KN714764">
    <property type="protein sequence ID" value="KUI61018.1"/>
    <property type="molecule type" value="Genomic_DNA"/>
</dbReference>
<keyword evidence="4 6" id="KW-0472">Membrane</keyword>
<keyword evidence="2 6" id="KW-0812">Transmembrane</keyword>
<dbReference type="InterPro" id="IPR011701">
    <property type="entry name" value="MFS"/>
</dbReference>
<dbReference type="GO" id="GO:0022857">
    <property type="term" value="F:transmembrane transporter activity"/>
    <property type="evidence" value="ECO:0007669"/>
    <property type="project" value="InterPro"/>
</dbReference>
<feature type="domain" description="Major facilitator superfamily (MFS) profile" evidence="7">
    <location>
        <begin position="40"/>
        <end position="534"/>
    </location>
</feature>
<comment type="subcellular location">
    <subcellularLocation>
        <location evidence="1">Membrane</location>
        <topology evidence="1">Multi-pass membrane protein</topology>
    </subcellularLocation>
</comment>
<feature type="transmembrane region" description="Helical" evidence="6">
    <location>
        <begin position="75"/>
        <end position="94"/>
    </location>
</feature>
<protein>
    <recommendedName>
        <fullName evidence="7">Major facilitator superfamily (MFS) profile domain-containing protein</fullName>
    </recommendedName>
</protein>
<dbReference type="STRING" id="694573.A0A194VAX3"/>
<feature type="transmembrane region" description="Helical" evidence="6">
    <location>
        <begin position="195"/>
        <end position="214"/>
    </location>
</feature>
<feature type="transmembrane region" description="Helical" evidence="6">
    <location>
        <begin position="284"/>
        <end position="305"/>
    </location>
</feature>
<feature type="transmembrane region" description="Helical" evidence="6">
    <location>
        <begin position="326"/>
        <end position="344"/>
    </location>
</feature>
<evidence type="ECO:0000256" key="5">
    <source>
        <dbReference type="SAM" id="MobiDB-lite"/>
    </source>
</evidence>
<feature type="transmembrane region" description="Helical" evidence="6">
    <location>
        <begin position="350"/>
        <end position="373"/>
    </location>
</feature>
<evidence type="ECO:0000256" key="4">
    <source>
        <dbReference type="ARBA" id="ARBA00023136"/>
    </source>
</evidence>
<dbReference type="OrthoDB" id="3066029at2759"/>
<feature type="region of interest" description="Disordered" evidence="5">
    <location>
        <begin position="404"/>
        <end position="443"/>
    </location>
</feature>
<dbReference type="Pfam" id="PF07690">
    <property type="entry name" value="MFS_1"/>
    <property type="match status" value="1"/>
</dbReference>
<proteinExistence type="predicted"/>
<feature type="compositionally biased region" description="Basic and acidic residues" evidence="5">
    <location>
        <begin position="429"/>
        <end position="443"/>
    </location>
</feature>
<evidence type="ECO:0000259" key="7">
    <source>
        <dbReference type="PROSITE" id="PS50850"/>
    </source>
</evidence>
<dbReference type="Gene3D" id="3.90.70.10">
    <property type="entry name" value="Cysteine proteinases"/>
    <property type="match status" value="1"/>
</dbReference>
<evidence type="ECO:0000256" key="3">
    <source>
        <dbReference type="ARBA" id="ARBA00022989"/>
    </source>
</evidence>
<dbReference type="PROSITE" id="PS50850">
    <property type="entry name" value="MFS"/>
    <property type="match status" value="1"/>
</dbReference>
<dbReference type="InterPro" id="IPR038765">
    <property type="entry name" value="Papain-like_cys_pep_sf"/>
</dbReference>
<dbReference type="InterPro" id="IPR036259">
    <property type="entry name" value="MFS_trans_sf"/>
</dbReference>